<sequence>MENQESKHTEDPNKPHKPIEHDYAHHQDDPGPSPQAVKEKDINGAAVVLRWLIPLLVIALLIYWFVYKGAHS</sequence>
<protein>
    <submittedName>
        <fullName evidence="1">Uncharacterized protein</fullName>
    </submittedName>
</protein>
<reference evidence="1" key="1">
    <citation type="submission" date="2023-07" db="EMBL/GenBank/DDBJ databases">
        <title>Sorghum-associated microbial communities from plants grown in Nebraska, USA.</title>
        <authorList>
            <person name="Schachtman D."/>
        </authorList>
    </citation>
    <scope>NUCLEOTIDE SEQUENCE</scope>
    <source>
        <strain evidence="1">2697</strain>
    </source>
</reference>
<accession>A0ACC6KTL3</accession>
<dbReference type="Proteomes" id="UP001246858">
    <property type="component" value="Unassembled WGS sequence"/>
</dbReference>
<evidence type="ECO:0000313" key="1">
    <source>
        <dbReference type="EMBL" id="MDR6782546.1"/>
    </source>
</evidence>
<dbReference type="EMBL" id="JAVDTF010000001">
    <property type="protein sequence ID" value="MDR6782546.1"/>
    <property type="molecule type" value="Genomic_DNA"/>
</dbReference>
<proteinExistence type="predicted"/>
<evidence type="ECO:0000313" key="2">
    <source>
        <dbReference type="Proteomes" id="UP001246858"/>
    </source>
</evidence>
<keyword evidence="2" id="KW-1185">Reference proteome</keyword>
<comment type="caution">
    <text evidence="1">The sequence shown here is derived from an EMBL/GenBank/DDBJ whole genome shotgun (WGS) entry which is preliminary data.</text>
</comment>
<gene>
    <name evidence="1" type="ORF">J2X78_001098</name>
</gene>
<name>A0ACC6KTL3_9SPHI</name>
<organism evidence="1 2">
    <name type="scientific">Pedobacter africanus</name>
    <dbReference type="NCBI Taxonomy" id="151894"/>
    <lineage>
        <taxon>Bacteria</taxon>
        <taxon>Pseudomonadati</taxon>
        <taxon>Bacteroidota</taxon>
        <taxon>Sphingobacteriia</taxon>
        <taxon>Sphingobacteriales</taxon>
        <taxon>Sphingobacteriaceae</taxon>
        <taxon>Pedobacter</taxon>
    </lineage>
</organism>